<dbReference type="AlphaFoldDB" id="A0A5P9NGR6"/>
<sequence>MWGFLLIPAAMIVGAFLTQPEPPPQPTDTIILLPDEDGSVGTLVVSGSTGQTTLNSAYATAQADSAGGLSAGTTSAAAVENEFGAMLAATPAAPRSFVVTFKSGSADTLSAESQAEVDEIKRYLLTLPAPEIQVIGHTDRVGSVEDNDRLSRARADTVKQFISDAGVTAVRIDSSGRGEREPVVATADGRAEARNRRVEIRVR</sequence>
<dbReference type="InterPro" id="IPR036737">
    <property type="entry name" value="OmpA-like_sf"/>
</dbReference>
<evidence type="ECO:0000256" key="4">
    <source>
        <dbReference type="PROSITE-ProRule" id="PRU00473"/>
    </source>
</evidence>
<protein>
    <submittedName>
        <fullName evidence="6">OmpA family protein</fullName>
    </submittedName>
</protein>
<dbReference type="SUPFAM" id="SSF103088">
    <property type="entry name" value="OmpA-like"/>
    <property type="match status" value="1"/>
</dbReference>
<organism evidence="6 7">
    <name type="scientific">Halioglobus maricola</name>
    <dbReference type="NCBI Taxonomy" id="2601894"/>
    <lineage>
        <taxon>Bacteria</taxon>
        <taxon>Pseudomonadati</taxon>
        <taxon>Pseudomonadota</taxon>
        <taxon>Gammaproteobacteria</taxon>
        <taxon>Cellvibrionales</taxon>
        <taxon>Halieaceae</taxon>
        <taxon>Halioglobus</taxon>
    </lineage>
</organism>
<gene>
    <name evidence="6" type="ORF">EY643_03185</name>
</gene>
<keyword evidence="2 4" id="KW-0472">Membrane</keyword>
<name>A0A5P9NGR6_9GAMM</name>
<dbReference type="EMBL" id="CP036422">
    <property type="protein sequence ID" value="QFU74736.1"/>
    <property type="molecule type" value="Genomic_DNA"/>
</dbReference>
<comment type="subcellular location">
    <subcellularLocation>
        <location evidence="1">Cell outer membrane</location>
    </subcellularLocation>
</comment>
<dbReference type="InterPro" id="IPR006664">
    <property type="entry name" value="OMP_bac"/>
</dbReference>
<dbReference type="PRINTS" id="PR01021">
    <property type="entry name" value="OMPADOMAIN"/>
</dbReference>
<dbReference type="CDD" id="cd07185">
    <property type="entry name" value="OmpA_C-like"/>
    <property type="match status" value="1"/>
</dbReference>
<reference evidence="6 7" key="1">
    <citation type="submission" date="2019-02" db="EMBL/GenBank/DDBJ databases">
        <authorList>
            <person name="Li S.-H."/>
        </authorList>
    </citation>
    <scope>NUCLEOTIDE SEQUENCE [LARGE SCALE GENOMIC DNA]</scope>
    <source>
        <strain evidence="6 7">IMCC14385</strain>
    </source>
</reference>
<dbReference type="PANTHER" id="PTHR30329">
    <property type="entry name" value="STATOR ELEMENT OF FLAGELLAR MOTOR COMPLEX"/>
    <property type="match status" value="1"/>
</dbReference>
<feature type="domain" description="OmpA-like" evidence="5">
    <location>
        <begin position="88"/>
        <end position="203"/>
    </location>
</feature>
<evidence type="ECO:0000256" key="3">
    <source>
        <dbReference type="ARBA" id="ARBA00023237"/>
    </source>
</evidence>
<keyword evidence="3" id="KW-0998">Cell outer membrane</keyword>
<evidence type="ECO:0000259" key="5">
    <source>
        <dbReference type="PROSITE" id="PS51123"/>
    </source>
</evidence>
<dbReference type="PANTHER" id="PTHR30329:SF21">
    <property type="entry name" value="LIPOPROTEIN YIAD-RELATED"/>
    <property type="match status" value="1"/>
</dbReference>
<dbReference type="Gene3D" id="3.30.1330.60">
    <property type="entry name" value="OmpA-like domain"/>
    <property type="match status" value="1"/>
</dbReference>
<evidence type="ECO:0000313" key="6">
    <source>
        <dbReference type="EMBL" id="QFU74736.1"/>
    </source>
</evidence>
<dbReference type="RefSeq" id="WP_152660845.1">
    <property type="nucleotide sequence ID" value="NZ_CP036422.1"/>
</dbReference>
<dbReference type="Proteomes" id="UP000326287">
    <property type="component" value="Chromosome"/>
</dbReference>
<dbReference type="InterPro" id="IPR006665">
    <property type="entry name" value="OmpA-like"/>
</dbReference>
<dbReference type="KEGG" id="halc:EY643_03185"/>
<evidence type="ECO:0000313" key="7">
    <source>
        <dbReference type="Proteomes" id="UP000326287"/>
    </source>
</evidence>
<dbReference type="InterPro" id="IPR050330">
    <property type="entry name" value="Bact_OuterMem_StrucFunc"/>
</dbReference>
<dbReference type="GO" id="GO:0009279">
    <property type="term" value="C:cell outer membrane"/>
    <property type="evidence" value="ECO:0007669"/>
    <property type="project" value="UniProtKB-SubCell"/>
</dbReference>
<keyword evidence="7" id="KW-1185">Reference proteome</keyword>
<accession>A0A5P9NGR6</accession>
<proteinExistence type="predicted"/>
<dbReference type="OrthoDB" id="8586796at2"/>
<dbReference type="Pfam" id="PF00691">
    <property type="entry name" value="OmpA"/>
    <property type="match status" value="1"/>
</dbReference>
<dbReference type="PROSITE" id="PS51123">
    <property type="entry name" value="OMPA_2"/>
    <property type="match status" value="1"/>
</dbReference>
<evidence type="ECO:0000256" key="1">
    <source>
        <dbReference type="ARBA" id="ARBA00004442"/>
    </source>
</evidence>
<evidence type="ECO:0000256" key="2">
    <source>
        <dbReference type="ARBA" id="ARBA00023136"/>
    </source>
</evidence>